<comment type="caution">
    <text evidence="4">The sequence shown here is derived from an EMBL/GenBank/DDBJ whole genome shotgun (WGS) entry which is preliminary data.</text>
</comment>
<dbReference type="RefSeq" id="WP_337706735.1">
    <property type="nucleotide sequence ID" value="NZ_JBBEGM010000017.1"/>
</dbReference>
<accession>A0ABU8MEJ4</accession>
<reference evidence="4 5" key="1">
    <citation type="submission" date="2024-03" db="EMBL/GenBank/DDBJ databases">
        <title>Actinomycetospora sp. OC33-EN07, a novel actinomycete isolated from wild orchid (Aerides multiflora).</title>
        <authorList>
            <person name="Suriyachadkun C."/>
        </authorList>
    </citation>
    <scope>NUCLEOTIDE SEQUENCE [LARGE SCALE GENOMIC DNA]</scope>
    <source>
        <strain evidence="4 5">OC33-EN07</strain>
    </source>
</reference>
<dbReference type="PANTHER" id="PTHR35004:SF7">
    <property type="entry name" value="INTEGRASE PROTEIN"/>
    <property type="match status" value="1"/>
</dbReference>
<dbReference type="PROSITE" id="PS50994">
    <property type="entry name" value="INTEGRASE"/>
    <property type="match status" value="1"/>
</dbReference>
<organism evidence="4 5">
    <name type="scientific">Actinomycetospora flava</name>
    <dbReference type="NCBI Taxonomy" id="3129232"/>
    <lineage>
        <taxon>Bacteria</taxon>
        <taxon>Bacillati</taxon>
        <taxon>Actinomycetota</taxon>
        <taxon>Actinomycetes</taxon>
        <taxon>Pseudonocardiales</taxon>
        <taxon>Pseudonocardiaceae</taxon>
        <taxon>Actinomycetospora</taxon>
    </lineage>
</organism>
<gene>
    <name evidence="4" type="ORF">WCD58_29680</name>
</gene>
<dbReference type="Proteomes" id="UP001369736">
    <property type="component" value="Unassembled WGS sequence"/>
</dbReference>
<evidence type="ECO:0000313" key="4">
    <source>
        <dbReference type="EMBL" id="MEJ2865363.1"/>
    </source>
</evidence>
<keyword evidence="5" id="KW-1185">Reference proteome</keyword>
<evidence type="ECO:0000259" key="3">
    <source>
        <dbReference type="PROSITE" id="PS50994"/>
    </source>
</evidence>
<protein>
    <submittedName>
        <fullName evidence="4">IS21 family transposase</fullName>
    </submittedName>
</protein>
<dbReference type="SUPFAM" id="SSF53098">
    <property type="entry name" value="Ribonuclease H-like"/>
    <property type="match status" value="1"/>
</dbReference>
<dbReference type="Pfam" id="PF22483">
    <property type="entry name" value="Mu-transpos_C_2"/>
    <property type="match status" value="1"/>
</dbReference>
<comment type="similarity">
    <text evidence="1">Belongs to the transposase IS21/IS408/IS1162 family.</text>
</comment>
<dbReference type="PANTHER" id="PTHR35004">
    <property type="entry name" value="TRANSPOSASE RV3428C-RELATED"/>
    <property type="match status" value="1"/>
</dbReference>
<dbReference type="InterPro" id="IPR036397">
    <property type="entry name" value="RNaseH_sf"/>
</dbReference>
<feature type="domain" description="Integrase catalytic" evidence="3">
    <location>
        <begin position="114"/>
        <end position="287"/>
    </location>
</feature>
<feature type="compositionally biased region" description="Low complexity" evidence="2">
    <location>
        <begin position="410"/>
        <end position="426"/>
    </location>
</feature>
<proteinExistence type="inferred from homology"/>
<dbReference type="InterPro" id="IPR001584">
    <property type="entry name" value="Integrase_cat-core"/>
</dbReference>
<dbReference type="EMBL" id="JBBEGM010000017">
    <property type="protein sequence ID" value="MEJ2865363.1"/>
    <property type="molecule type" value="Genomic_DNA"/>
</dbReference>
<evidence type="ECO:0000256" key="2">
    <source>
        <dbReference type="SAM" id="MobiDB-lite"/>
    </source>
</evidence>
<dbReference type="Gene3D" id="3.30.420.10">
    <property type="entry name" value="Ribonuclease H-like superfamily/Ribonuclease H"/>
    <property type="match status" value="1"/>
</dbReference>
<feature type="region of interest" description="Disordered" evidence="2">
    <location>
        <begin position="388"/>
        <end position="426"/>
    </location>
</feature>
<dbReference type="InterPro" id="IPR054353">
    <property type="entry name" value="IstA-like_C"/>
</dbReference>
<name>A0ABU8MEJ4_9PSEU</name>
<dbReference type="InterPro" id="IPR012337">
    <property type="entry name" value="RNaseH-like_sf"/>
</dbReference>
<evidence type="ECO:0000313" key="5">
    <source>
        <dbReference type="Proteomes" id="UP001369736"/>
    </source>
</evidence>
<evidence type="ECO:0000256" key="1">
    <source>
        <dbReference type="ARBA" id="ARBA00009277"/>
    </source>
</evidence>
<sequence>MWKRTPCASKGWTISAIARHLGHDRKTVRAYLEGRRVPEQRVRQEPTLTEPFVEYCRLRLAEDPHSWASTLHDELVGLGFSGSYPLLTRALRTHRLRPHCEPCSASKGRDTTLITHPPGEETQWDWVELPNPPRSWGLGREAHLLVGSLAHSGQWRAVLAESEDFAHLVEALDRVTRKLGGLTRCWRFDRMATVYSRTSGGVSATFAQVAKHYGVAVDLCPARHGNRKGVVEKANHSAAQRWWRTLADEATVADAQRGLDALCIRLDGRARRRNGQKSTVGELAAGEGLRAAPALAYPAELAVARTVSAQALVAFRGNRYSVPPGMPGAQVVVRHRLGAGQIRIATASGATVAVHERAPNGCGAVVRDEGHVRALEAKVLQAFTDSPRCRTKTRRPAGQAARDEAARLRGAPATTTGSGTNSAASSAERVVVDLSTYAALVPAAARATGPQRASTGVGGEDR</sequence>